<evidence type="ECO:0000259" key="8">
    <source>
        <dbReference type="Pfam" id="PF00082"/>
    </source>
</evidence>
<keyword evidence="3 6" id="KW-0378">Hydrolase</keyword>
<dbReference type="PROSITE" id="PS51892">
    <property type="entry name" value="SUBTILASE"/>
    <property type="match status" value="1"/>
</dbReference>
<evidence type="ECO:0000256" key="6">
    <source>
        <dbReference type="PROSITE-ProRule" id="PRU01240"/>
    </source>
</evidence>
<keyword evidence="2 6" id="KW-0645">Protease</keyword>
<keyword evidence="10" id="KW-1185">Reference proteome</keyword>
<accession>A0A0M7ACG1</accession>
<dbReference type="PANTHER" id="PTHR43806:SF11">
    <property type="entry name" value="CEREVISIN-RELATED"/>
    <property type="match status" value="1"/>
</dbReference>
<dbReference type="InterPro" id="IPR000209">
    <property type="entry name" value="Peptidase_S8/S53_dom"/>
</dbReference>
<dbReference type="InterPro" id="IPR050131">
    <property type="entry name" value="Peptidase_S8_subtilisin-like"/>
</dbReference>
<evidence type="ECO:0000313" key="10">
    <source>
        <dbReference type="Proteomes" id="UP000053235"/>
    </source>
</evidence>
<evidence type="ECO:0000256" key="4">
    <source>
        <dbReference type="ARBA" id="ARBA00022825"/>
    </source>
</evidence>
<feature type="domain" description="Peptidase S8/S53" evidence="8">
    <location>
        <begin position="182"/>
        <end position="493"/>
    </location>
</feature>
<dbReference type="OrthoDB" id="9816306at2"/>
<evidence type="ECO:0000256" key="5">
    <source>
        <dbReference type="PIRSR" id="PIRSR615500-1"/>
    </source>
</evidence>
<feature type="active site" description="Charge relay system" evidence="5 6">
    <location>
        <position position="191"/>
    </location>
</feature>
<proteinExistence type="inferred from homology"/>
<evidence type="ECO:0000256" key="2">
    <source>
        <dbReference type="ARBA" id="ARBA00022670"/>
    </source>
</evidence>
<feature type="active site" description="Charge relay system" evidence="5 6">
    <location>
        <position position="439"/>
    </location>
</feature>
<dbReference type="GO" id="GO:0006508">
    <property type="term" value="P:proteolysis"/>
    <property type="evidence" value="ECO:0007669"/>
    <property type="project" value="UniProtKB-KW"/>
</dbReference>
<dbReference type="Gene3D" id="3.40.50.200">
    <property type="entry name" value="Peptidase S8/S53 domain"/>
    <property type="match status" value="1"/>
</dbReference>
<dbReference type="Pfam" id="PF00082">
    <property type="entry name" value="Peptidase_S8"/>
    <property type="match status" value="1"/>
</dbReference>
<evidence type="ECO:0000256" key="7">
    <source>
        <dbReference type="RuleBase" id="RU003355"/>
    </source>
</evidence>
<dbReference type="GO" id="GO:0004252">
    <property type="term" value="F:serine-type endopeptidase activity"/>
    <property type="evidence" value="ECO:0007669"/>
    <property type="project" value="UniProtKB-UniRule"/>
</dbReference>
<dbReference type="PROSITE" id="PS00136">
    <property type="entry name" value="SUBTILASE_ASP"/>
    <property type="match status" value="1"/>
</dbReference>
<dbReference type="EMBL" id="CXWD01000013">
    <property type="protein sequence ID" value="CTQ72768.1"/>
    <property type="molecule type" value="Genomic_DNA"/>
</dbReference>
<name>A0A0M7ACG1_9HYPH</name>
<protein>
    <submittedName>
        <fullName evidence="9">Minor extracellular protease vpr</fullName>
        <ecNumber evidence="9">3.4.21.-</ecNumber>
    </submittedName>
</protein>
<dbReference type="PROSITE" id="PS00137">
    <property type="entry name" value="SUBTILASE_HIS"/>
    <property type="match status" value="1"/>
</dbReference>
<organism evidence="9 10">
    <name type="scientific">Roseibium alexandrii</name>
    <dbReference type="NCBI Taxonomy" id="388408"/>
    <lineage>
        <taxon>Bacteria</taxon>
        <taxon>Pseudomonadati</taxon>
        <taxon>Pseudomonadota</taxon>
        <taxon>Alphaproteobacteria</taxon>
        <taxon>Hyphomicrobiales</taxon>
        <taxon>Stappiaceae</taxon>
        <taxon>Roseibium</taxon>
    </lineage>
</organism>
<evidence type="ECO:0000256" key="1">
    <source>
        <dbReference type="ARBA" id="ARBA00011073"/>
    </source>
</evidence>
<reference evidence="10" key="1">
    <citation type="submission" date="2015-07" db="EMBL/GenBank/DDBJ databases">
        <authorList>
            <person name="Rodrigo-Torres Lidia"/>
            <person name="Arahal R.David."/>
        </authorList>
    </citation>
    <scope>NUCLEOTIDE SEQUENCE [LARGE SCALE GENOMIC DNA]</scope>
    <source>
        <strain evidence="10">CECT 5112</strain>
    </source>
</reference>
<evidence type="ECO:0000313" key="9">
    <source>
        <dbReference type="EMBL" id="CTQ72768.1"/>
    </source>
</evidence>
<dbReference type="InterPro" id="IPR023827">
    <property type="entry name" value="Peptidase_S8_Asp-AS"/>
</dbReference>
<dbReference type="EC" id="3.4.21.-" evidence="9"/>
<dbReference type="Proteomes" id="UP000053235">
    <property type="component" value="Unassembled WGS sequence"/>
</dbReference>
<dbReference type="InterPro" id="IPR023828">
    <property type="entry name" value="Peptidase_S8_Ser-AS"/>
</dbReference>
<sequence>MATLGENLKTRLETMKDHDTVDVVVYVSNDGADEQMVLSESIDSDEPASRSEYVGQLRQAVDERQKGLLSFVQEETASPSARLMALDEGPSVTAARVIDRFWINNSVRMELTRAAVIAIADRSDVTHIEMVTPTDLDEILDNVTFPGALQVEAVALDADTPKPTWSVKHINAHLMWSLGYRGKDVLVAVIDTGVNYRHPDLMGRMWQSADYPKHGYDFSGNGDPDPMDEHHGGHGTKCAGIVAGDGTMGQATGVAPEATIMAIRMGNDEPAMFRCLEFAIDQGADVISMSLTWKYDKSPDYPGWRRACETVAKARISHANSSGNQGNKLVGFPIPYNIGAPGNCPSPWLNPNLPQAGGTCSPVTCGASNSSDRLSYSSGRGPVAWEDGAYADYPYDAGGEPGLVKPDICAPGPGTTSCSSKYDPDAANTAPYAGFGGTSAATPHVAGCMALLISVCKANGAVPTPERIQEALETTAVRMVGQTKDKENHYGSGRVDVFAAYKFGVEKGWWPPVDQELPVA</sequence>
<dbReference type="InterPro" id="IPR036852">
    <property type="entry name" value="Peptidase_S8/S53_dom_sf"/>
</dbReference>
<dbReference type="PROSITE" id="PS00138">
    <property type="entry name" value="SUBTILASE_SER"/>
    <property type="match status" value="1"/>
</dbReference>
<gene>
    <name evidence="9" type="primary">vpr</name>
    <name evidence="9" type="ORF">LAX5112_03291</name>
</gene>
<dbReference type="STRING" id="388408.LAX5112_03291"/>
<dbReference type="PANTHER" id="PTHR43806">
    <property type="entry name" value="PEPTIDASE S8"/>
    <property type="match status" value="1"/>
</dbReference>
<dbReference type="RefSeq" id="WP_055672717.1">
    <property type="nucleotide sequence ID" value="NZ_CXWD01000013.1"/>
</dbReference>
<dbReference type="AlphaFoldDB" id="A0A0M7ACG1"/>
<dbReference type="InterPro" id="IPR022398">
    <property type="entry name" value="Peptidase_S8_His-AS"/>
</dbReference>
<dbReference type="InterPro" id="IPR015500">
    <property type="entry name" value="Peptidase_S8_subtilisin-rel"/>
</dbReference>
<comment type="similarity">
    <text evidence="1 6 7">Belongs to the peptidase S8 family.</text>
</comment>
<evidence type="ECO:0000256" key="3">
    <source>
        <dbReference type="ARBA" id="ARBA00022801"/>
    </source>
</evidence>
<dbReference type="PRINTS" id="PR00723">
    <property type="entry name" value="SUBTILISIN"/>
</dbReference>
<dbReference type="SUPFAM" id="SSF52743">
    <property type="entry name" value="Subtilisin-like"/>
    <property type="match status" value="1"/>
</dbReference>
<feature type="active site" description="Charge relay system" evidence="5 6">
    <location>
        <position position="234"/>
    </location>
</feature>
<keyword evidence="4 6" id="KW-0720">Serine protease</keyword>